<organism evidence="1">
    <name type="scientific">Physcomitrium patens</name>
    <name type="common">Spreading-leaved earth moss</name>
    <name type="synonym">Physcomitrella patens</name>
    <dbReference type="NCBI Taxonomy" id="3218"/>
    <lineage>
        <taxon>Eukaryota</taxon>
        <taxon>Viridiplantae</taxon>
        <taxon>Streptophyta</taxon>
        <taxon>Embryophyta</taxon>
        <taxon>Bryophyta</taxon>
        <taxon>Bryophytina</taxon>
        <taxon>Bryopsida</taxon>
        <taxon>Funariidae</taxon>
        <taxon>Funariales</taxon>
        <taxon>Funariaceae</taxon>
        <taxon>Physcomitrium</taxon>
    </lineage>
</organism>
<dbReference type="AlphaFoldDB" id="A0A2K1KFA1"/>
<keyword evidence="3" id="KW-1185">Reference proteome</keyword>
<dbReference type="Proteomes" id="UP000006727">
    <property type="component" value="Chromosome 6"/>
</dbReference>
<reference evidence="2" key="3">
    <citation type="submission" date="2020-12" db="UniProtKB">
        <authorList>
            <consortium name="EnsemblPlants"/>
        </authorList>
    </citation>
    <scope>IDENTIFICATION</scope>
</reference>
<dbReference type="InParanoid" id="A0A2K1KFA1"/>
<dbReference type="Gramene" id="Pp3c6_11690V3.1">
    <property type="protein sequence ID" value="Pp3c6_11690V3.1"/>
    <property type="gene ID" value="Pp3c6_11690"/>
</dbReference>
<dbReference type="EnsemblPlants" id="Pp3c6_11690V3.1">
    <property type="protein sequence ID" value="Pp3c6_11690V3.1"/>
    <property type="gene ID" value="Pp3c6_11690"/>
</dbReference>
<evidence type="ECO:0000313" key="3">
    <source>
        <dbReference type="Proteomes" id="UP000006727"/>
    </source>
</evidence>
<accession>A0A2K1KFA1</accession>
<gene>
    <name evidence="1" type="ORF">PHYPA_008830</name>
</gene>
<sequence length="150" mass="16257">MAFSSAQWPTPGSVTNVAPWVVTGVVTVGANTINREFPSYATTKDDEVFFGQISTNENPPYKYFPLLAGADVGLPEIGMLRPPLWIISTAVSIEHFSKDIVRLPAPASDPFLAFLELLLCAFVETNRSASAANVAACDILELDILELDIR</sequence>
<dbReference type="EMBL" id="ABEU02000006">
    <property type="protein sequence ID" value="PNR52456.1"/>
    <property type="molecule type" value="Genomic_DNA"/>
</dbReference>
<proteinExistence type="predicted"/>
<name>A0A2K1KFA1_PHYPA</name>
<reference evidence="1 3" key="1">
    <citation type="journal article" date="2008" name="Science">
        <title>The Physcomitrella genome reveals evolutionary insights into the conquest of land by plants.</title>
        <authorList>
            <person name="Rensing S."/>
            <person name="Lang D."/>
            <person name="Zimmer A."/>
            <person name="Terry A."/>
            <person name="Salamov A."/>
            <person name="Shapiro H."/>
            <person name="Nishiyama T."/>
            <person name="Perroud P.-F."/>
            <person name="Lindquist E."/>
            <person name="Kamisugi Y."/>
            <person name="Tanahashi T."/>
            <person name="Sakakibara K."/>
            <person name="Fujita T."/>
            <person name="Oishi K."/>
            <person name="Shin-I T."/>
            <person name="Kuroki Y."/>
            <person name="Toyoda A."/>
            <person name="Suzuki Y."/>
            <person name="Hashimoto A."/>
            <person name="Yamaguchi K."/>
            <person name="Sugano A."/>
            <person name="Kohara Y."/>
            <person name="Fujiyama A."/>
            <person name="Anterola A."/>
            <person name="Aoki S."/>
            <person name="Ashton N."/>
            <person name="Barbazuk W.B."/>
            <person name="Barker E."/>
            <person name="Bennetzen J."/>
            <person name="Bezanilla M."/>
            <person name="Blankenship R."/>
            <person name="Cho S.H."/>
            <person name="Dutcher S."/>
            <person name="Estelle M."/>
            <person name="Fawcett J.A."/>
            <person name="Gundlach H."/>
            <person name="Hanada K."/>
            <person name="Heyl A."/>
            <person name="Hicks K.A."/>
            <person name="Hugh J."/>
            <person name="Lohr M."/>
            <person name="Mayer K."/>
            <person name="Melkozernov A."/>
            <person name="Murata T."/>
            <person name="Nelson D."/>
            <person name="Pils B."/>
            <person name="Prigge M."/>
            <person name="Reiss B."/>
            <person name="Renner T."/>
            <person name="Rombauts S."/>
            <person name="Rushton P."/>
            <person name="Sanderfoot A."/>
            <person name="Schween G."/>
            <person name="Shiu S.-H."/>
            <person name="Stueber K."/>
            <person name="Theodoulou F.L."/>
            <person name="Tu H."/>
            <person name="Van de Peer Y."/>
            <person name="Verrier P.J."/>
            <person name="Waters E."/>
            <person name="Wood A."/>
            <person name="Yang L."/>
            <person name="Cove D."/>
            <person name="Cuming A."/>
            <person name="Hasebe M."/>
            <person name="Lucas S."/>
            <person name="Mishler D.B."/>
            <person name="Reski R."/>
            <person name="Grigoriev I."/>
            <person name="Quatrano R.S."/>
            <person name="Boore J.L."/>
        </authorList>
    </citation>
    <scope>NUCLEOTIDE SEQUENCE [LARGE SCALE GENOMIC DNA]</scope>
    <source>
        <strain evidence="2 3">cv. Gransden 2004</strain>
    </source>
</reference>
<dbReference type="PaxDb" id="3218-PP1S113_158V6.1"/>
<evidence type="ECO:0000313" key="1">
    <source>
        <dbReference type="EMBL" id="PNR52456.1"/>
    </source>
</evidence>
<protein>
    <submittedName>
        <fullName evidence="1 2">Uncharacterized protein</fullName>
    </submittedName>
</protein>
<evidence type="ECO:0000313" key="2">
    <source>
        <dbReference type="EnsemblPlants" id="Pp3c6_11690V3.1"/>
    </source>
</evidence>
<reference evidence="1 3" key="2">
    <citation type="journal article" date="2018" name="Plant J.">
        <title>The Physcomitrella patens chromosome-scale assembly reveals moss genome structure and evolution.</title>
        <authorList>
            <person name="Lang D."/>
            <person name="Ullrich K.K."/>
            <person name="Murat F."/>
            <person name="Fuchs J."/>
            <person name="Jenkins J."/>
            <person name="Haas F.B."/>
            <person name="Piednoel M."/>
            <person name="Gundlach H."/>
            <person name="Van Bel M."/>
            <person name="Meyberg R."/>
            <person name="Vives C."/>
            <person name="Morata J."/>
            <person name="Symeonidi A."/>
            <person name="Hiss M."/>
            <person name="Muchero W."/>
            <person name="Kamisugi Y."/>
            <person name="Saleh O."/>
            <person name="Blanc G."/>
            <person name="Decker E.L."/>
            <person name="van Gessel N."/>
            <person name="Grimwood J."/>
            <person name="Hayes R.D."/>
            <person name="Graham S.W."/>
            <person name="Gunter L.E."/>
            <person name="McDaniel S.F."/>
            <person name="Hoernstein S.N.W."/>
            <person name="Larsson A."/>
            <person name="Li F.W."/>
            <person name="Perroud P.F."/>
            <person name="Phillips J."/>
            <person name="Ranjan P."/>
            <person name="Rokshar D.S."/>
            <person name="Rothfels C.J."/>
            <person name="Schneider L."/>
            <person name="Shu S."/>
            <person name="Stevenson D.W."/>
            <person name="Thummler F."/>
            <person name="Tillich M."/>
            <person name="Villarreal Aguilar J.C."/>
            <person name="Widiez T."/>
            <person name="Wong G.K."/>
            <person name="Wymore A."/>
            <person name="Zhang Y."/>
            <person name="Zimmer A.D."/>
            <person name="Quatrano R.S."/>
            <person name="Mayer K.F.X."/>
            <person name="Goodstein D."/>
            <person name="Casacuberta J.M."/>
            <person name="Vandepoele K."/>
            <person name="Reski R."/>
            <person name="Cuming A.C."/>
            <person name="Tuskan G.A."/>
            <person name="Maumus F."/>
            <person name="Salse J."/>
            <person name="Schmutz J."/>
            <person name="Rensing S.A."/>
        </authorList>
    </citation>
    <scope>NUCLEOTIDE SEQUENCE [LARGE SCALE GENOMIC DNA]</scope>
    <source>
        <strain evidence="2 3">cv. Gransden 2004</strain>
    </source>
</reference>